<feature type="compositionally biased region" description="Basic and acidic residues" evidence="1">
    <location>
        <begin position="693"/>
        <end position="710"/>
    </location>
</feature>
<dbReference type="Gene3D" id="2.60.120.10">
    <property type="entry name" value="Jelly Rolls"/>
    <property type="match status" value="2"/>
</dbReference>
<dbReference type="EMBL" id="BRYA01000090">
    <property type="protein sequence ID" value="GMI38731.1"/>
    <property type="molecule type" value="Genomic_DNA"/>
</dbReference>
<gene>
    <name evidence="3" type="ORF">TrCOL_g8625</name>
</gene>
<reference evidence="4" key="1">
    <citation type="journal article" date="2023" name="Commun. Biol.">
        <title>Genome analysis of Parmales, the sister group of diatoms, reveals the evolutionary specialization of diatoms from phago-mixotrophs to photoautotrophs.</title>
        <authorList>
            <person name="Ban H."/>
            <person name="Sato S."/>
            <person name="Yoshikawa S."/>
            <person name="Yamada K."/>
            <person name="Nakamura Y."/>
            <person name="Ichinomiya M."/>
            <person name="Sato N."/>
            <person name="Blanc-Mathieu R."/>
            <person name="Endo H."/>
            <person name="Kuwata A."/>
            <person name="Ogata H."/>
        </authorList>
    </citation>
    <scope>NUCLEOTIDE SEQUENCE [LARGE SCALE GENOMIC DNA]</scope>
</reference>
<dbReference type="PROSITE" id="PS50042">
    <property type="entry name" value="CNMP_BINDING_3"/>
    <property type="match status" value="1"/>
</dbReference>
<name>A0A9W7G9Z7_9STRA</name>
<dbReference type="InterPro" id="IPR000595">
    <property type="entry name" value="cNMP-bd_dom"/>
</dbReference>
<feature type="compositionally biased region" description="Gly residues" evidence="1">
    <location>
        <begin position="730"/>
        <end position="741"/>
    </location>
</feature>
<dbReference type="SUPFAM" id="SSF51206">
    <property type="entry name" value="cAMP-binding domain-like"/>
    <property type="match status" value="2"/>
</dbReference>
<feature type="domain" description="Cyclic nucleotide-binding" evidence="2">
    <location>
        <begin position="33"/>
        <end position="112"/>
    </location>
</feature>
<evidence type="ECO:0000313" key="4">
    <source>
        <dbReference type="Proteomes" id="UP001165065"/>
    </source>
</evidence>
<evidence type="ECO:0000256" key="1">
    <source>
        <dbReference type="SAM" id="MobiDB-lite"/>
    </source>
</evidence>
<dbReference type="Proteomes" id="UP001165065">
    <property type="component" value="Unassembled WGS sequence"/>
</dbReference>
<dbReference type="PANTHER" id="PTHR23011:SF28">
    <property type="entry name" value="CYCLIC NUCLEOTIDE-BINDING DOMAIN CONTAINING PROTEIN"/>
    <property type="match status" value="1"/>
</dbReference>
<proteinExistence type="predicted"/>
<evidence type="ECO:0000313" key="3">
    <source>
        <dbReference type="EMBL" id="GMI38731.1"/>
    </source>
</evidence>
<dbReference type="PANTHER" id="PTHR23011">
    <property type="entry name" value="CYCLIC NUCLEOTIDE-BINDING DOMAIN CONTAINING PROTEIN"/>
    <property type="match status" value="1"/>
</dbReference>
<dbReference type="InterPro" id="IPR014710">
    <property type="entry name" value="RmlC-like_jellyroll"/>
</dbReference>
<feature type="compositionally biased region" description="Basic and acidic residues" evidence="1">
    <location>
        <begin position="419"/>
        <end position="437"/>
    </location>
</feature>
<feature type="region of interest" description="Disordered" evidence="1">
    <location>
        <begin position="686"/>
        <end position="800"/>
    </location>
</feature>
<feature type="region of interest" description="Disordered" evidence="1">
    <location>
        <begin position="406"/>
        <end position="445"/>
    </location>
</feature>
<organism evidence="3 4">
    <name type="scientific">Triparma columacea</name>
    <dbReference type="NCBI Taxonomy" id="722753"/>
    <lineage>
        <taxon>Eukaryota</taxon>
        <taxon>Sar</taxon>
        <taxon>Stramenopiles</taxon>
        <taxon>Ochrophyta</taxon>
        <taxon>Bolidophyceae</taxon>
        <taxon>Parmales</taxon>
        <taxon>Triparmaceae</taxon>
        <taxon>Triparma</taxon>
    </lineage>
</organism>
<dbReference type="AlphaFoldDB" id="A0A9W7G9Z7"/>
<keyword evidence="4" id="KW-1185">Reference proteome</keyword>
<dbReference type="OrthoDB" id="206730at2759"/>
<evidence type="ECO:0000259" key="2">
    <source>
        <dbReference type="PROSITE" id="PS50042"/>
    </source>
</evidence>
<comment type="caution">
    <text evidence="3">The sequence shown here is derived from an EMBL/GenBank/DDBJ whole genome shotgun (WGS) entry which is preliminary data.</text>
</comment>
<sequence>MNALETTPPWLRTEAQHAEVVSWFRHYASKFVYLLSPNPDLRERILSSLAKKARVYSFEEGECICMQGESSDNVFLLYSGTVQIMYMPAARDRKNGVISEMGKNNDSSEQRLSMRTSKFGSPSIQSRRIQLEKLGEHVHELHHVGDLFGEPENSYTNSNSTYPFSAVADMGHGLHADLLTTVRGTTKKGEKCVVSEKIHESHKCKVVAIPSSTCNLYMGAGLQNTNTKPGKVEKRSVFHLWDTVALLKQSHIFSQLSSSALYLLAMKSQEDVRQSGGVIVQEDEKLPSSMFFILEGEAHLCTAKKLTGMGEGGRQTLMQVGPMALLGDMGGALWEAEMEIERLQDINSRANDTANPALKRDGSINKRGVPSVRSKVNVFNKVHSAKRGTLVKNPAGALSPKVSSRRVISVGGGGGGETGDGRDSSGGEIAKDNERGPRASGGAKGMKKFVSGHFLDARSKQQRASEICDDEGILYRVVEKGVVGGYYTDDDSGGSTISPTSSLRVPAGQGGSGKSKNRMVNSRVVNSEFTITTSQNCKLLVIPFEAFSKICTIVSGGTVSLMLDAMVQQHKKEANWCSTQIHLLNTKSTSSTVQSHSLGSLFSQQAAFIECTRCNRLKCWSTSSNCTKRAQKMNETSLQLDHIARVEKGTGMARLHKFPPLDGGGPDKDNNAVTEEDRKMSMLSFMPQSTVQRQKDEGTAAAKEVAEGQRTKKKKRRGSVVEMLSAIAGLAGGGKGGGKGGGEGDKEAASDNNASTKDLSMALQIKKQMTDKRIKRATTGGKGKKAKARSGSVEGRRGSVGSIAKSLSNALGFNMFK</sequence>
<protein>
    <recommendedName>
        <fullName evidence="2">Cyclic nucleotide-binding domain-containing protein</fullName>
    </recommendedName>
</protein>
<accession>A0A9W7G9Z7</accession>
<feature type="region of interest" description="Disordered" evidence="1">
    <location>
        <begin position="493"/>
        <end position="517"/>
    </location>
</feature>
<dbReference type="InterPro" id="IPR018490">
    <property type="entry name" value="cNMP-bd_dom_sf"/>
</dbReference>